<evidence type="ECO:0000313" key="2">
    <source>
        <dbReference type="EMBL" id="KAK4071786.1"/>
    </source>
</evidence>
<gene>
    <name evidence="2" type="ORF">Purlil1_13334</name>
</gene>
<dbReference type="Proteomes" id="UP001287286">
    <property type="component" value="Unassembled WGS sequence"/>
</dbReference>
<protein>
    <submittedName>
        <fullName evidence="2">Uncharacterized protein</fullName>
    </submittedName>
</protein>
<feature type="region of interest" description="Disordered" evidence="1">
    <location>
        <begin position="1"/>
        <end position="23"/>
    </location>
</feature>
<comment type="caution">
    <text evidence="2">The sequence shown here is derived from an EMBL/GenBank/DDBJ whole genome shotgun (WGS) entry which is preliminary data.</text>
</comment>
<dbReference type="EMBL" id="JAWRVI010000202">
    <property type="protein sequence ID" value="KAK4071786.1"/>
    <property type="molecule type" value="Genomic_DNA"/>
</dbReference>
<proteinExistence type="predicted"/>
<keyword evidence="3" id="KW-1185">Reference proteome</keyword>
<organism evidence="2 3">
    <name type="scientific">Purpureocillium lilacinum</name>
    <name type="common">Paecilomyces lilacinus</name>
    <dbReference type="NCBI Taxonomy" id="33203"/>
    <lineage>
        <taxon>Eukaryota</taxon>
        <taxon>Fungi</taxon>
        <taxon>Dikarya</taxon>
        <taxon>Ascomycota</taxon>
        <taxon>Pezizomycotina</taxon>
        <taxon>Sordariomycetes</taxon>
        <taxon>Hypocreomycetidae</taxon>
        <taxon>Hypocreales</taxon>
        <taxon>Ophiocordycipitaceae</taxon>
        <taxon>Purpureocillium</taxon>
    </lineage>
</organism>
<feature type="compositionally biased region" description="Low complexity" evidence="1">
    <location>
        <begin position="77"/>
        <end position="86"/>
    </location>
</feature>
<reference evidence="2 3" key="1">
    <citation type="journal article" date="2024" name="Microbiol. Resour. Announc.">
        <title>Genome annotations for the ascomycete fungi Trichoderma harzianum, Trichoderma aggressivum, and Purpureocillium lilacinum.</title>
        <authorList>
            <person name="Beijen E.P.W."/>
            <person name="Ohm R.A."/>
        </authorList>
    </citation>
    <scope>NUCLEOTIDE SEQUENCE [LARGE SCALE GENOMIC DNA]</scope>
    <source>
        <strain evidence="2 3">CBS 150709</strain>
    </source>
</reference>
<feature type="compositionally biased region" description="Basic and acidic residues" evidence="1">
    <location>
        <begin position="87"/>
        <end position="99"/>
    </location>
</feature>
<feature type="compositionally biased region" description="Low complexity" evidence="1">
    <location>
        <begin position="57"/>
        <end position="69"/>
    </location>
</feature>
<sequence length="252" mass="26693">MASNSPPNEPPGKEIGGTGGRRSSITQFALFSPFYCGPSNDSSFGGPGNGPQRRRLSTTTIGLSGTSSTNPADFGSRRGSVSSNSDSSHDSAIEGHELSADTAESTSTAPFVRRMSLGQPPIAGYRPGRDPLNRLDRHGPMFTDTTASHAIITLRNASTGPALSCHGVHEPRLIVNLAKIRKPSTGQNSLSPVLRAWRPVVVAPHLPSLPGEGSSSTVAPSLYPILFGHQLRQCLPKRLKSLESQMISRKGY</sequence>
<evidence type="ECO:0000256" key="1">
    <source>
        <dbReference type="SAM" id="MobiDB-lite"/>
    </source>
</evidence>
<evidence type="ECO:0000313" key="3">
    <source>
        <dbReference type="Proteomes" id="UP001287286"/>
    </source>
</evidence>
<feature type="region of interest" description="Disordered" evidence="1">
    <location>
        <begin position="39"/>
        <end position="131"/>
    </location>
</feature>
<accession>A0ABR0BEB5</accession>
<name>A0ABR0BEB5_PURLI</name>